<dbReference type="AlphaFoldDB" id="A0AAV9M2Z2"/>
<keyword evidence="3" id="KW-1185">Reference proteome</keyword>
<feature type="region of interest" description="Disordered" evidence="1">
    <location>
        <begin position="1"/>
        <end position="29"/>
    </location>
</feature>
<dbReference type="Proteomes" id="UP001311915">
    <property type="component" value="Unassembled WGS sequence"/>
</dbReference>
<name>A0AAV9M2Z2_9SOLN</name>
<evidence type="ECO:0000313" key="3">
    <source>
        <dbReference type="Proteomes" id="UP001311915"/>
    </source>
</evidence>
<sequence length="112" mass="12701">MNQLSTTVNSRQLDTLPSNTIQNSKNDGHCMAVTTRGGKETIDPPMPSEVEIVVEKDDDEIEVSGEYNNATEKEAEITQKVVPMPRPPPPFPQRLVKKNEEVRYRMFITMLK</sequence>
<gene>
    <name evidence="2" type="ORF">R3W88_024198</name>
</gene>
<evidence type="ECO:0008006" key="4">
    <source>
        <dbReference type="Google" id="ProtNLM"/>
    </source>
</evidence>
<proteinExistence type="predicted"/>
<protein>
    <recommendedName>
        <fullName evidence="4">Reverse transcriptase domain-containing protein</fullName>
    </recommendedName>
</protein>
<dbReference type="EMBL" id="JAWPEI010000003">
    <property type="protein sequence ID" value="KAK4731210.1"/>
    <property type="molecule type" value="Genomic_DNA"/>
</dbReference>
<comment type="caution">
    <text evidence="2">The sequence shown here is derived from an EMBL/GenBank/DDBJ whole genome shotgun (WGS) entry which is preliminary data.</text>
</comment>
<evidence type="ECO:0000256" key="1">
    <source>
        <dbReference type="SAM" id="MobiDB-lite"/>
    </source>
</evidence>
<feature type="compositionally biased region" description="Polar residues" evidence="1">
    <location>
        <begin position="1"/>
        <end position="25"/>
    </location>
</feature>
<accession>A0AAV9M2Z2</accession>
<organism evidence="2 3">
    <name type="scientific">Solanum pinnatisectum</name>
    <name type="common">tansyleaf nightshade</name>
    <dbReference type="NCBI Taxonomy" id="50273"/>
    <lineage>
        <taxon>Eukaryota</taxon>
        <taxon>Viridiplantae</taxon>
        <taxon>Streptophyta</taxon>
        <taxon>Embryophyta</taxon>
        <taxon>Tracheophyta</taxon>
        <taxon>Spermatophyta</taxon>
        <taxon>Magnoliopsida</taxon>
        <taxon>eudicotyledons</taxon>
        <taxon>Gunneridae</taxon>
        <taxon>Pentapetalae</taxon>
        <taxon>asterids</taxon>
        <taxon>lamiids</taxon>
        <taxon>Solanales</taxon>
        <taxon>Solanaceae</taxon>
        <taxon>Solanoideae</taxon>
        <taxon>Solaneae</taxon>
        <taxon>Solanum</taxon>
    </lineage>
</organism>
<reference evidence="2 3" key="1">
    <citation type="submission" date="2023-10" db="EMBL/GenBank/DDBJ databases">
        <title>Genome-Wide Identification Analysis in wild type Solanum Pinnatisectum Reveals Some Genes Defensing Phytophthora Infestans.</title>
        <authorList>
            <person name="Sun C."/>
        </authorList>
    </citation>
    <scope>NUCLEOTIDE SEQUENCE [LARGE SCALE GENOMIC DNA]</scope>
    <source>
        <strain evidence="2">LQN</strain>
        <tissue evidence="2">Leaf</tissue>
    </source>
</reference>
<evidence type="ECO:0000313" key="2">
    <source>
        <dbReference type="EMBL" id="KAK4731210.1"/>
    </source>
</evidence>